<feature type="compositionally biased region" description="Gly residues" evidence="1">
    <location>
        <begin position="533"/>
        <end position="543"/>
    </location>
</feature>
<proteinExistence type="predicted"/>
<feature type="compositionally biased region" description="Low complexity" evidence="1">
    <location>
        <begin position="211"/>
        <end position="234"/>
    </location>
</feature>
<dbReference type="AlphaFoldDB" id="A0A914GSY9"/>
<feature type="compositionally biased region" description="Basic and acidic residues" evidence="1">
    <location>
        <begin position="145"/>
        <end position="182"/>
    </location>
</feature>
<feature type="compositionally biased region" description="Acidic residues" evidence="1">
    <location>
        <begin position="754"/>
        <end position="766"/>
    </location>
</feature>
<feature type="region of interest" description="Disordered" evidence="1">
    <location>
        <begin position="413"/>
        <end position="465"/>
    </location>
</feature>
<feature type="region of interest" description="Disordered" evidence="1">
    <location>
        <begin position="352"/>
        <end position="391"/>
    </location>
</feature>
<feature type="region of interest" description="Disordered" evidence="1">
    <location>
        <begin position="517"/>
        <end position="571"/>
    </location>
</feature>
<organism evidence="2 3">
    <name type="scientific">Globodera rostochiensis</name>
    <name type="common">Golden nematode worm</name>
    <name type="synonym">Heterodera rostochiensis</name>
    <dbReference type="NCBI Taxonomy" id="31243"/>
    <lineage>
        <taxon>Eukaryota</taxon>
        <taxon>Metazoa</taxon>
        <taxon>Ecdysozoa</taxon>
        <taxon>Nematoda</taxon>
        <taxon>Chromadorea</taxon>
        <taxon>Rhabditida</taxon>
        <taxon>Tylenchina</taxon>
        <taxon>Tylenchomorpha</taxon>
        <taxon>Tylenchoidea</taxon>
        <taxon>Heteroderidae</taxon>
        <taxon>Heteroderinae</taxon>
        <taxon>Globodera</taxon>
    </lineage>
</organism>
<dbReference type="WBParaSite" id="Gr19_v10_g10102.t1">
    <property type="protein sequence ID" value="Gr19_v10_g10102.t1"/>
    <property type="gene ID" value="Gr19_v10_g10102"/>
</dbReference>
<feature type="compositionally biased region" description="Low complexity" evidence="1">
    <location>
        <begin position="37"/>
        <end position="48"/>
    </location>
</feature>
<feature type="compositionally biased region" description="Polar residues" evidence="1">
    <location>
        <begin position="413"/>
        <end position="428"/>
    </location>
</feature>
<accession>A0A914GSY9</accession>
<feature type="region of interest" description="Disordered" evidence="1">
    <location>
        <begin position="603"/>
        <end position="647"/>
    </location>
</feature>
<evidence type="ECO:0000256" key="1">
    <source>
        <dbReference type="SAM" id="MobiDB-lite"/>
    </source>
</evidence>
<feature type="compositionally biased region" description="Low complexity" evidence="1">
    <location>
        <begin position="559"/>
        <end position="571"/>
    </location>
</feature>
<feature type="region of interest" description="Disordered" evidence="1">
    <location>
        <begin position="726"/>
        <end position="766"/>
    </location>
</feature>
<dbReference type="Proteomes" id="UP000887572">
    <property type="component" value="Unplaced"/>
</dbReference>
<name>A0A914GSY9_GLORO</name>
<evidence type="ECO:0000313" key="3">
    <source>
        <dbReference type="WBParaSite" id="Gr19_v10_g10102.t1"/>
    </source>
</evidence>
<feature type="compositionally biased region" description="Low complexity" evidence="1">
    <location>
        <begin position="186"/>
        <end position="199"/>
    </location>
</feature>
<sequence length="766" mass="82444">MPQIERGRKELHRQHQTSSTSTARDGAHKSSRRSPVSRRSPAAKRSASGRQRSVERKAQQKSGSSSLKEKTKSEAATAKVEQSQPKSEVDQKRHVARDAEPSARRQNATTKREVPSSPVGDRRRPRRRRSPSTTADEGTTRKRMRHDDEHGTKVDDKLATKTLKDAKLDEGKRRNVDEDSHRTSRRGAAAGADGVVSSSVKEEDGNRSRPKSSSPSAANVANLTSSSSTANANTKDGTLVAANSAVAKEDEAFGNDGFSRARGRPAASSNLTTMPSLRGPKRSTNVQDASSTKPRILPPNVSSPSKEFAAGVNFGGRQNGQPKQQQQNTFNIIVNELSEVSIKREEHPLRGFGKMASRPNRGQSFVRRGGVGRGGIFGATNQQQRGMGQRDGMNPARTMMTHKHTAASDSFSSNAGFGSTNANFSSGAPYQRQHRHVQQQQPNTHRRHRSLSMDKKEPAPAAPGKAVQSSVVVVGAGGAANASVPLNPLAVPRGRNYFLHDARDDLAAAAHHATRQLYDPRLDRGNSNRRGGRPLGLAGGGDRAGAFRGRHEPEHTTHHSSAGGRASATTAEVAQPPMGWRNNQFGDDTEQQQHVQSNFSRRASGTFLGRGNFGPRGGRIYEWQSGGRTADASSLDGRPQWQRSKADADRVWSHDKFFEEEQAENKLELVDELNTAAATAAAAVVADGSNNGRGTAVAVACSSSPQFEDPWTGKQLQQMVVTLPSSSTAFNPSAPASAGGGSDHRAVSKPVPVFDDDEAEEELVYD</sequence>
<feature type="region of interest" description="Disordered" evidence="1">
    <location>
        <begin position="1"/>
        <end position="326"/>
    </location>
</feature>
<keyword evidence="2" id="KW-1185">Reference proteome</keyword>
<protein>
    <submittedName>
        <fullName evidence="3">Btz domain-containing protein</fullName>
    </submittedName>
</protein>
<feature type="compositionally biased region" description="Basic and acidic residues" evidence="1">
    <location>
        <begin position="87"/>
        <end position="103"/>
    </location>
</feature>
<reference evidence="3" key="1">
    <citation type="submission" date="2022-11" db="UniProtKB">
        <authorList>
            <consortium name="WormBaseParasite"/>
        </authorList>
    </citation>
    <scope>IDENTIFICATION</scope>
</reference>
<evidence type="ECO:0000313" key="2">
    <source>
        <dbReference type="Proteomes" id="UP000887572"/>
    </source>
</evidence>
<feature type="compositionally biased region" description="Low complexity" evidence="1">
    <location>
        <begin position="382"/>
        <end position="391"/>
    </location>
</feature>
<feature type="compositionally biased region" description="Polar residues" evidence="1">
    <location>
        <begin position="282"/>
        <end position="293"/>
    </location>
</feature>